<protein>
    <submittedName>
        <fullName evidence="2">Uncharacterized protein</fullName>
    </submittedName>
</protein>
<accession>A0AAV5X1P0</accession>
<sequence length="111" mass="12212">DLRVAVVELSLVGSLIIFQLVVKILELLLEQCVSSFHIGQLTAEVGSLCAQSLDLVFLMLLLHVLTRRLRLNLLDLDLVPRIHFVAVSVGHLIVLCANVADGVSEFVLEEL</sequence>
<evidence type="ECO:0000313" key="3">
    <source>
        <dbReference type="Proteomes" id="UP001432322"/>
    </source>
</evidence>
<keyword evidence="1" id="KW-0812">Transmembrane</keyword>
<dbReference type="EMBL" id="BTSY01000007">
    <property type="protein sequence ID" value="GMT36835.1"/>
    <property type="molecule type" value="Genomic_DNA"/>
</dbReference>
<gene>
    <name evidence="2" type="ORF">PFISCL1PPCAC_28132</name>
</gene>
<feature type="non-terminal residue" evidence="2">
    <location>
        <position position="111"/>
    </location>
</feature>
<feature type="transmembrane region" description="Helical" evidence="1">
    <location>
        <begin position="7"/>
        <end position="25"/>
    </location>
</feature>
<organism evidence="2 3">
    <name type="scientific">Pristionchus fissidentatus</name>
    <dbReference type="NCBI Taxonomy" id="1538716"/>
    <lineage>
        <taxon>Eukaryota</taxon>
        <taxon>Metazoa</taxon>
        <taxon>Ecdysozoa</taxon>
        <taxon>Nematoda</taxon>
        <taxon>Chromadorea</taxon>
        <taxon>Rhabditida</taxon>
        <taxon>Rhabditina</taxon>
        <taxon>Diplogasteromorpha</taxon>
        <taxon>Diplogasteroidea</taxon>
        <taxon>Neodiplogasteridae</taxon>
        <taxon>Pristionchus</taxon>
    </lineage>
</organism>
<dbReference type="Proteomes" id="UP001432322">
    <property type="component" value="Unassembled WGS sequence"/>
</dbReference>
<evidence type="ECO:0000313" key="2">
    <source>
        <dbReference type="EMBL" id="GMT36835.1"/>
    </source>
</evidence>
<dbReference type="AlphaFoldDB" id="A0AAV5X1P0"/>
<keyword evidence="1" id="KW-0472">Membrane</keyword>
<keyword evidence="1" id="KW-1133">Transmembrane helix</keyword>
<feature type="transmembrane region" description="Helical" evidence="1">
    <location>
        <begin position="45"/>
        <end position="66"/>
    </location>
</feature>
<reference evidence="2" key="1">
    <citation type="submission" date="2023-10" db="EMBL/GenBank/DDBJ databases">
        <title>Genome assembly of Pristionchus species.</title>
        <authorList>
            <person name="Yoshida K."/>
            <person name="Sommer R.J."/>
        </authorList>
    </citation>
    <scope>NUCLEOTIDE SEQUENCE</scope>
    <source>
        <strain evidence="2">RS5133</strain>
    </source>
</reference>
<comment type="caution">
    <text evidence="2">The sequence shown here is derived from an EMBL/GenBank/DDBJ whole genome shotgun (WGS) entry which is preliminary data.</text>
</comment>
<evidence type="ECO:0000256" key="1">
    <source>
        <dbReference type="SAM" id="Phobius"/>
    </source>
</evidence>
<name>A0AAV5X1P0_9BILA</name>
<feature type="non-terminal residue" evidence="2">
    <location>
        <position position="1"/>
    </location>
</feature>
<proteinExistence type="predicted"/>
<keyword evidence="3" id="KW-1185">Reference proteome</keyword>